<sequence>MQKDSKSEEEPAGAEAERASSSRASRLVRLSPEATGTSAPGDRTSAISVKNEAAALEPSTSTRLTTRQGFTTTADAAATSHDRTVASAKKRNDERRSERSPASSDRRLRRSRISKAGDKSKPRRVGKVASSSSSSPPTVPAGPQQAKATVLVVSVDDPKPVASAVSSPGAVVGAAKPRYGDRRKSRRLSASEIETLTRRTYKDVATIPTAHASVSVAFVFFITAAVGSLPSNAEEKDAEKCPCQAMDQWIAVLLRRWRNGILPSMWKAESIQKLESSGAALTQSVELILDVQERFATVTNGPVADRVTSKLKAVLDKNPGFYVLKQLRSPATLVTVDEDVALKRLKRKIAIFVGAAIVAILVVLGLMVVASQRRVEPRTFCDTDDCIVHAQLLTETLNRSIDPCEDFSAYVCSAWRRTGEYSEHVKSPVDGILFARFIALRDILASGTQKLAVGRKALAMYDSCRGPQPEGKQGLADFKQLMQDIGLSWPHPPEKNVNALGVLLTASFKWQILFWMSLSVPTGNSSLPWRIDVRPGDYLPLVMNQHLNVRSVGGYVRYWKGYYQALRDNDTETAEEREIEAIANAEGYVLERLYNSLFSKKKNPAIFPLGAMGILTAPVTGETWRDQINERLHFEPKLVLRDVVLARDTGFLSALGSLFRRFNDRQLVSLFSWSFVQMYAPLFYPKLHLVRHGNKGKEELYRPIVCAFQVESSYRMLVLALEFVTRFTREDEDLVLTHLRGLTAAAVRKLRSSAWLDDESKALAEQKMNHLRTLLFPSSSFVNNSFLEDLYKDFVDEEVSFRDYWLEARLAIAKDNRTPEFEATLSLPSNIPPPIFGYNYVRNVIGAPIGIVNRPLFYNDGTNAMFYGGLGFLVALEMVRALDSVGLRFHLGGRNRKSIYSSAPEGSFEDRDSCLRDEGMESIFPEVPALEITYEALSEALKSADAKPGLPGLSEEKVFFMTICYMTCLTPGATNLFSANCHKIVRNSPAFHEAFNCSKGSKMNPTKKCSFFD</sequence>
<reference evidence="1" key="1">
    <citation type="submission" date="2020-05" db="EMBL/GenBank/DDBJ databases">
        <title>Large-scale comparative analyses of tick genomes elucidate their genetic diversity and vector capacities.</title>
        <authorList>
            <person name="Jia N."/>
            <person name="Wang J."/>
            <person name="Shi W."/>
            <person name="Du L."/>
            <person name="Sun Y."/>
            <person name="Zhan W."/>
            <person name="Jiang J."/>
            <person name="Wang Q."/>
            <person name="Zhang B."/>
            <person name="Ji P."/>
            <person name="Sakyi L.B."/>
            <person name="Cui X."/>
            <person name="Yuan T."/>
            <person name="Jiang B."/>
            <person name="Yang W."/>
            <person name="Lam T.T.-Y."/>
            <person name="Chang Q."/>
            <person name="Ding S."/>
            <person name="Wang X."/>
            <person name="Zhu J."/>
            <person name="Ruan X."/>
            <person name="Zhao L."/>
            <person name="Wei J."/>
            <person name="Que T."/>
            <person name="Du C."/>
            <person name="Cheng J."/>
            <person name="Dai P."/>
            <person name="Han X."/>
            <person name="Huang E."/>
            <person name="Gao Y."/>
            <person name="Liu J."/>
            <person name="Shao H."/>
            <person name="Ye R."/>
            <person name="Li L."/>
            <person name="Wei W."/>
            <person name="Wang X."/>
            <person name="Wang C."/>
            <person name="Yang T."/>
            <person name="Huo Q."/>
            <person name="Li W."/>
            <person name="Guo W."/>
            <person name="Chen H."/>
            <person name="Zhou L."/>
            <person name="Ni X."/>
            <person name="Tian J."/>
            <person name="Zhou Y."/>
            <person name="Sheng Y."/>
            <person name="Liu T."/>
            <person name="Pan Y."/>
            <person name="Xia L."/>
            <person name="Li J."/>
            <person name="Zhao F."/>
            <person name="Cao W."/>
        </authorList>
    </citation>
    <scope>NUCLEOTIDE SEQUENCE</scope>
    <source>
        <strain evidence="1">Hyas-2018</strain>
    </source>
</reference>
<dbReference type="Proteomes" id="UP000821845">
    <property type="component" value="Chromosome 6"/>
</dbReference>
<dbReference type="EMBL" id="CM023486">
    <property type="protein sequence ID" value="KAH6929015.1"/>
    <property type="molecule type" value="Genomic_DNA"/>
</dbReference>
<gene>
    <name evidence="1" type="ORF">HPB50_022392</name>
</gene>
<keyword evidence="2" id="KW-1185">Reference proteome</keyword>
<evidence type="ECO:0000313" key="2">
    <source>
        <dbReference type="Proteomes" id="UP000821845"/>
    </source>
</evidence>
<accession>A0ACB7S3F8</accession>
<evidence type="ECO:0000313" key="1">
    <source>
        <dbReference type="EMBL" id="KAH6929015.1"/>
    </source>
</evidence>
<comment type="caution">
    <text evidence="1">The sequence shown here is derived from an EMBL/GenBank/DDBJ whole genome shotgun (WGS) entry which is preliminary data.</text>
</comment>
<name>A0ACB7S3F8_HYAAI</name>
<organism evidence="1 2">
    <name type="scientific">Hyalomma asiaticum</name>
    <name type="common">Tick</name>
    <dbReference type="NCBI Taxonomy" id="266040"/>
    <lineage>
        <taxon>Eukaryota</taxon>
        <taxon>Metazoa</taxon>
        <taxon>Ecdysozoa</taxon>
        <taxon>Arthropoda</taxon>
        <taxon>Chelicerata</taxon>
        <taxon>Arachnida</taxon>
        <taxon>Acari</taxon>
        <taxon>Parasitiformes</taxon>
        <taxon>Ixodida</taxon>
        <taxon>Ixodoidea</taxon>
        <taxon>Ixodidae</taxon>
        <taxon>Hyalomminae</taxon>
        <taxon>Hyalomma</taxon>
    </lineage>
</organism>
<protein>
    <submittedName>
        <fullName evidence="1">Uncharacterized protein</fullName>
    </submittedName>
</protein>
<proteinExistence type="predicted"/>